<organism evidence="4 5">
    <name type="scientific">Parabacteroides chinchillae</name>
    <dbReference type="NCBI Taxonomy" id="871327"/>
    <lineage>
        <taxon>Bacteria</taxon>
        <taxon>Pseudomonadati</taxon>
        <taxon>Bacteroidota</taxon>
        <taxon>Bacteroidia</taxon>
        <taxon>Bacteroidales</taxon>
        <taxon>Tannerellaceae</taxon>
        <taxon>Parabacteroides</taxon>
    </lineage>
</organism>
<proteinExistence type="predicted"/>
<name>A0A8G2FA63_9BACT</name>
<dbReference type="RefSeq" id="WP_103982833.1">
    <property type="nucleotide sequence ID" value="NZ_FNVS01000005.1"/>
</dbReference>
<dbReference type="InterPro" id="IPR032508">
    <property type="entry name" value="FecR_C"/>
</dbReference>
<evidence type="ECO:0000313" key="5">
    <source>
        <dbReference type="Proteomes" id="UP000236725"/>
    </source>
</evidence>
<feature type="transmembrane region" description="Helical" evidence="1">
    <location>
        <begin position="58"/>
        <end position="76"/>
    </location>
</feature>
<dbReference type="FunFam" id="2.60.120.1440:FF:000001">
    <property type="entry name" value="Putative anti-sigma factor"/>
    <property type="match status" value="1"/>
</dbReference>
<evidence type="ECO:0000313" key="4">
    <source>
        <dbReference type="EMBL" id="SEF70686.1"/>
    </source>
</evidence>
<dbReference type="InterPro" id="IPR006860">
    <property type="entry name" value="FecR"/>
</dbReference>
<sequence length="365" mass="41624">MPKGRQNKKQQFRNLVNRIVPLFKRYETKAFDKNEIESWNAISQRINVYERRNLQRRILYFTSAAACVLLVIGGMFSRFSSEKPQSPTLAQVVTKLPVLENSSLEIMLVTANDQKLNVEDNTNVKYNPDGSIVVNSEKIDQTIAKKKEKTVVPVYNQIIVPKGRRTNVTFADGTRIYVNSGTRVVYPAVFAKDKREIYVDGEIYLEVKHDESRPFYVKTDNMDVRVLGTTFNVCAYNEDMESSVVLVNGKVEVETKKNEKVTLSPDELFSMQPTGVSTRKVDASEYICWTQNMMIFKHEPLSKVLTRLSRYYGKEIAWDADLGKMTISGKLDLRDNVEDVMSIVTTAAPLTFANTDNAITVKLRK</sequence>
<dbReference type="Pfam" id="PF16344">
    <property type="entry name" value="FecR_C"/>
    <property type="match status" value="1"/>
</dbReference>
<evidence type="ECO:0000256" key="1">
    <source>
        <dbReference type="SAM" id="Phobius"/>
    </source>
</evidence>
<feature type="domain" description="FecR protein" evidence="2">
    <location>
        <begin position="158"/>
        <end position="252"/>
    </location>
</feature>
<dbReference type="Gene3D" id="3.55.50.30">
    <property type="match status" value="1"/>
</dbReference>
<keyword evidence="1" id="KW-0472">Membrane</keyword>
<keyword evidence="5" id="KW-1185">Reference proteome</keyword>
<accession>A0A8G2FA63</accession>
<reference evidence="4 5" key="1">
    <citation type="submission" date="2016-10" db="EMBL/GenBank/DDBJ databases">
        <authorList>
            <person name="Varghese N."/>
            <person name="Submissions S."/>
        </authorList>
    </citation>
    <scope>NUCLEOTIDE SEQUENCE [LARGE SCALE GENOMIC DNA]</scope>
    <source>
        <strain evidence="4 5">DSM 29073</strain>
    </source>
</reference>
<feature type="domain" description="Protein FecR C-terminal" evidence="3">
    <location>
        <begin position="294"/>
        <end position="361"/>
    </location>
</feature>
<dbReference type="Gene3D" id="2.60.120.1440">
    <property type="match status" value="1"/>
</dbReference>
<dbReference type="InterPro" id="IPR012373">
    <property type="entry name" value="Ferrdict_sens_TM"/>
</dbReference>
<dbReference type="GO" id="GO:0016989">
    <property type="term" value="F:sigma factor antagonist activity"/>
    <property type="evidence" value="ECO:0007669"/>
    <property type="project" value="TreeGrafter"/>
</dbReference>
<evidence type="ECO:0000259" key="3">
    <source>
        <dbReference type="Pfam" id="PF16344"/>
    </source>
</evidence>
<dbReference type="Proteomes" id="UP000236725">
    <property type="component" value="Unassembled WGS sequence"/>
</dbReference>
<dbReference type="PANTHER" id="PTHR30273">
    <property type="entry name" value="PERIPLASMIC SIGNAL SENSOR AND SIGMA FACTOR ACTIVATOR FECR-RELATED"/>
    <property type="match status" value="1"/>
</dbReference>
<gene>
    <name evidence="4" type="ORF">SAMN05444001_10558</name>
</gene>
<dbReference type="AlphaFoldDB" id="A0A8G2FA63"/>
<dbReference type="PANTHER" id="PTHR30273:SF2">
    <property type="entry name" value="PROTEIN FECR"/>
    <property type="match status" value="1"/>
</dbReference>
<comment type="caution">
    <text evidence="4">The sequence shown here is derived from an EMBL/GenBank/DDBJ whole genome shotgun (WGS) entry which is preliminary data.</text>
</comment>
<protein>
    <submittedName>
        <fullName evidence="4">FecR family protein</fullName>
    </submittedName>
</protein>
<keyword evidence="1" id="KW-0812">Transmembrane</keyword>
<dbReference type="Pfam" id="PF04773">
    <property type="entry name" value="FecR"/>
    <property type="match status" value="1"/>
</dbReference>
<dbReference type="EMBL" id="FNVS01000005">
    <property type="protein sequence ID" value="SEF70686.1"/>
    <property type="molecule type" value="Genomic_DNA"/>
</dbReference>
<keyword evidence="1" id="KW-1133">Transmembrane helix</keyword>
<evidence type="ECO:0000259" key="2">
    <source>
        <dbReference type="Pfam" id="PF04773"/>
    </source>
</evidence>